<reference evidence="2" key="1">
    <citation type="journal article" date="2018" name="Nat. Genet.">
        <title>Extensive intraspecific gene order and gene structural variations between Mo17 and other maize genomes.</title>
        <authorList>
            <person name="Sun S."/>
            <person name="Zhou Y."/>
            <person name="Chen J."/>
            <person name="Shi J."/>
            <person name="Zhao H."/>
            <person name="Zhao H."/>
            <person name="Song W."/>
            <person name="Zhang M."/>
            <person name="Cui Y."/>
            <person name="Dong X."/>
            <person name="Liu H."/>
            <person name="Ma X."/>
            <person name="Jiao Y."/>
            <person name="Wang B."/>
            <person name="Wei X."/>
            <person name="Stein J.C."/>
            <person name="Glaubitz J.C."/>
            <person name="Lu F."/>
            <person name="Yu G."/>
            <person name="Liang C."/>
            <person name="Fengler K."/>
            <person name="Li B."/>
            <person name="Rafalski A."/>
            <person name="Schnable P.S."/>
            <person name="Ware D.H."/>
            <person name="Buckler E.S."/>
            <person name="Lai J."/>
        </authorList>
    </citation>
    <scope>NUCLEOTIDE SEQUENCE [LARGE SCALE GENOMIC DNA]</scope>
    <source>
        <tissue evidence="2">Seedling</tissue>
    </source>
</reference>
<gene>
    <name evidence="2" type="ORF">Zm00014a_030132</name>
</gene>
<accession>A0A3L6E580</accession>
<proteinExistence type="predicted"/>
<evidence type="ECO:0000313" key="2">
    <source>
        <dbReference type="EMBL" id="PWZ15925.1"/>
    </source>
</evidence>
<protein>
    <recommendedName>
        <fullName evidence="1">Ubiquitin-like domain-containing protein</fullName>
    </recommendedName>
</protein>
<dbReference type="InterPro" id="IPR029071">
    <property type="entry name" value="Ubiquitin-like_domsf"/>
</dbReference>
<dbReference type="SUPFAM" id="SSF54236">
    <property type="entry name" value="Ubiquitin-like"/>
    <property type="match status" value="2"/>
</dbReference>
<dbReference type="Pfam" id="PF11976">
    <property type="entry name" value="Rad60-SLD"/>
    <property type="match status" value="1"/>
</dbReference>
<organism evidence="2">
    <name type="scientific">Zea mays</name>
    <name type="common">Maize</name>
    <dbReference type="NCBI Taxonomy" id="4577"/>
    <lineage>
        <taxon>Eukaryota</taxon>
        <taxon>Viridiplantae</taxon>
        <taxon>Streptophyta</taxon>
        <taxon>Embryophyta</taxon>
        <taxon>Tracheophyta</taxon>
        <taxon>Spermatophyta</taxon>
        <taxon>Magnoliopsida</taxon>
        <taxon>Liliopsida</taxon>
        <taxon>Poales</taxon>
        <taxon>Poaceae</taxon>
        <taxon>PACMAD clade</taxon>
        <taxon>Panicoideae</taxon>
        <taxon>Andropogonodae</taxon>
        <taxon>Andropogoneae</taxon>
        <taxon>Tripsacinae</taxon>
        <taxon>Zea</taxon>
    </lineage>
</organism>
<feature type="domain" description="Ubiquitin-like" evidence="1">
    <location>
        <begin position="45"/>
        <end position="128"/>
    </location>
</feature>
<comment type="caution">
    <text evidence="2">The sequence shown here is derived from an EMBL/GenBank/DDBJ whole genome shotgun (WGS) entry which is preliminary data.</text>
</comment>
<dbReference type="EMBL" id="NCVQ01000008">
    <property type="protein sequence ID" value="PWZ15925.1"/>
    <property type="molecule type" value="Genomic_DNA"/>
</dbReference>
<name>A0A3L6E580_MAIZE</name>
<evidence type="ECO:0000259" key="1">
    <source>
        <dbReference type="PROSITE" id="PS50053"/>
    </source>
</evidence>
<dbReference type="InterPro" id="IPR022617">
    <property type="entry name" value="Rad60/SUMO-like_dom"/>
</dbReference>
<dbReference type="InterPro" id="IPR000626">
    <property type="entry name" value="Ubiquitin-like_dom"/>
</dbReference>
<dbReference type="PANTHER" id="PTHR10562">
    <property type="entry name" value="SMALL UBIQUITIN-RELATED MODIFIER"/>
    <property type="match status" value="1"/>
</dbReference>
<dbReference type="AlphaFoldDB" id="A0A3L6E580"/>
<dbReference type="SMART" id="SM00213">
    <property type="entry name" value="UBQ"/>
    <property type="match status" value="2"/>
</dbReference>
<dbReference type="ExpressionAtlas" id="A0A3L6E580">
    <property type="expression patterns" value="baseline"/>
</dbReference>
<dbReference type="Proteomes" id="UP000251960">
    <property type="component" value="Chromosome 7"/>
</dbReference>
<dbReference type="Gene3D" id="3.10.20.90">
    <property type="entry name" value="Phosphatidylinositol 3-kinase Catalytic Subunit, Chain A, domain 1"/>
    <property type="match status" value="2"/>
</dbReference>
<sequence length="257" mass="27838">MASPGRKEGPPVARSFSFRLAAGGELGLAAAVAPAVPIARPVRFVTLTVQDAQRRDVTRTMRVTDTLQGLMDHYYDMVGSAGAGAGAGTRRAGRFVFDGKRLKGKQTPEELGMKNRDKIDFFVDLSATDDGGDVEEPAVYLTVKVVVLDMKGRTMERTLQSTHKLQVVMDAYYDSVPDVSRGVGKFLYDGGQLQGWQTLAQLKMDDKDEIEIDFLADMMGGGGPPGRWAATAAEQPPVPAYLDLRTAPSLMAANNFY</sequence>
<dbReference type="PROSITE" id="PS50053">
    <property type="entry name" value="UBIQUITIN_2"/>
    <property type="match status" value="1"/>
</dbReference>
<dbReference type="CDD" id="cd01763">
    <property type="entry name" value="Ubl_SUMO_like"/>
    <property type="match status" value="1"/>
</dbReference>